<proteinExistence type="inferred from homology"/>
<dbReference type="Ensembl" id="ENSMMDT00005029781.1">
    <property type="protein sequence ID" value="ENSMMDP00005029094.1"/>
    <property type="gene ID" value="ENSMMDG00005013847.1"/>
</dbReference>
<dbReference type="GeneTree" id="ENSGT00730000111240"/>
<keyword evidence="5" id="KW-0969">Cilium</keyword>
<evidence type="ECO:0000256" key="6">
    <source>
        <dbReference type="ARBA" id="ARBA00023273"/>
    </source>
</evidence>
<feature type="region of interest" description="Disordered" evidence="8">
    <location>
        <begin position="280"/>
        <end position="336"/>
    </location>
</feature>
<dbReference type="AlphaFoldDB" id="A0A667YZ73"/>
<comment type="subcellular location">
    <subcellularLocation>
        <location evidence="1">Cell projection</location>
        <location evidence="1">Cilium</location>
    </subcellularLocation>
</comment>
<feature type="compositionally biased region" description="Low complexity" evidence="8">
    <location>
        <begin position="288"/>
        <end position="298"/>
    </location>
</feature>
<dbReference type="GO" id="GO:0007288">
    <property type="term" value="P:sperm axoneme assembly"/>
    <property type="evidence" value="ECO:0007669"/>
    <property type="project" value="TreeGrafter"/>
</dbReference>
<feature type="coiled-coil region" evidence="7">
    <location>
        <begin position="123"/>
        <end position="168"/>
    </location>
</feature>
<accession>A0A667YZ73</accession>
<name>A0A667YZ73_9TELE</name>
<evidence type="ECO:0000256" key="4">
    <source>
        <dbReference type="ARBA" id="ARBA00023054"/>
    </source>
</evidence>
<reference evidence="9" key="2">
    <citation type="submission" date="2025-08" db="UniProtKB">
        <authorList>
            <consortium name="Ensembl"/>
        </authorList>
    </citation>
    <scope>IDENTIFICATION</scope>
</reference>
<evidence type="ECO:0000256" key="1">
    <source>
        <dbReference type="ARBA" id="ARBA00004138"/>
    </source>
</evidence>
<dbReference type="Proteomes" id="UP000472263">
    <property type="component" value="Chromosome 9"/>
</dbReference>
<evidence type="ECO:0000313" key="9">
    <source>
        <dbReference type="Ensembl" id="ENSMMDP00005029094.1"/>
    </source>
</evidence>
<organism evidence="9 10">
    <name type="scientific">Myripristis murdjan</name>
    <name type="common">pinecone soldierfish</name>
    <dbReference type="NCBI Taxonomy" id="586833"/>
    <lineage>
        <taxon>Eukaryota</taxon>
        <taxon>Metazoa</taxon>
        <taxon>Chordata</taxon>
        <taxon>Craniata</taxon>
        <taxon>Vertebrata</taxon>
        <taxon>Euteleostomi</taxon>
        <taxon>Actinopterygii</taxon>
        <taxon>Neopterygii</taxon>
        <taxon>Teleostei</taxon>
        <taxon>Neoteleostei</taxon>
        <taxon>Acanthomorphata</taxon>
        <taxon>Holocentriformes</taxon>
        <taxon>Holocentridae</taxon>
        <taxon>Myripristis</taxon>
    </lineage>
</organism>
<evidence type="ECO:0000256" key="2">
    <source>
        <dbReference type="ARBA" id="ARBA00010841"/>
    </source>
</evidence>
<evidence type="ECO:0000256" key="5">
    <source>
        <dbReference type="ARBA" id="ARBA00023069"/>
    </source>
</evidence>
<dbReference type="FunCoup" id="A0A667YZ73">
    <property type="interactions" value="537"/>
</dbReference>
<dbReference type="InterPro" id="IPR038844">
    <property type="entry name" value="CFAP157"/>
</dbReference>
<dbReference type="GO" id="GO:0036064">
    <property type="term" value="C:ciliary basal body"/>
    <property type="evidence" value="ECO:0007669"/>
    <property type="project" value="TreeGrafter"/>
</dbReference>
<dbReference type="InParanoid" id="A0A667YZ73"/>
<reference evidence="9" key="1">
    <citation type="submission" date="2019-06" db="EMBL/GenBank/DDBJ databases">
        <authorList>
            <consortium name="Wellcome Sanger Institute Data Sharing"/>
        </authorList>
    </citation>
    <scope>NUCLEOTIDE SEQUENCE [LARGE SCALE GENOMIC DNA]</scope>
</reference>
<keyword evidence="4 7" id="KW-0175">Coiled coil</keyword>
<keyword evidence="10" id="KW-1185">Reference proteome</keyword>
<protein>
    <recommendedName>
        <fullName evidence="3">Cilia- and flagella-associated protein 157</fullName>
    </recommendedName>
</protein>
<dbReference type="PANTHER" id="PTHR31954:SF1">
    <property type="entry name" value="CILIA- AND FLAGELLA-ASSOCIATED PROTEIN 157"/>
    <property type="match status" value="1"/>
</dbReference>
<feature type="coiled-coil region" evidence="7">
    <location>
        <begin position="38"/>
        <end position="97"/>
    </location>
</feature>
<reference evidence="9" key="3">
    <citation type="submission" date="2025-09" db="UniProtKB">
        <authorList>
            <consortium name="Ensembl"/>
        </authorList>
    </citation>
    <scope>IDENTIFICATION</scope>
</reference>
<dbReference type="GO" id="GO:0008017">
    <property type="term" value="F:microtubule binding"/>
    <property type="evidence" value="ECO:0007669"/>
    <property type="project" value="TreeGrafter"/>
</dbReference>
<evidence type="ECO:0000256" key="8">
    <source>
        <dbReference type="SAM" id="MobiDB-lite"/>
    </source>
</evidence>
<keyword evidence="6" id="KW-0966">Cell projection</keyword>
<feature type="compositionally biased region" description="Basic and acidic residues" evidence="8">
    <location>
        <begin position="299"/>
        <end position="336"/>
    </location>
</feature>
<dbReference type="PANTHER" id="PTHR31954">
    <property type="entry name" value="CILIA- AND FLAGELLA-ASSOCIATED PROTEIN 157"/>
    <property type="match status" value="1"/>
</dbReference>
<comment type="similarity">
    <text evidence="2">Belongs to the CFAP157 family.</text>
</comment>
<sequence length="374" mass="43561">RVMTKLWKVIEKSWNFFFFFRAAIWDLMCLSCRYQHKCDELEVQRRDFDSRYDTLQRDKRDVVEYLKRSVAQKEDELDELSERLQALQSATRQERESLQLQLSQAGQQLQDRTDQLSAENMKLAGKLADLEEFREQKERLLSELASLEKQLANQKEEHSAAVLSLERNALLENDRLKKEMHSHVAAMAAELRDMTEKRMPQTTVRAIRENAAVRSRLSQLSEQIHVLLQENEALRGRERQLRLDVSVLEPLLDQLTAKSRSHQKVAEQLTEKCQQLQAELAKDRSSAQQERQQLQTERTTLRDHAAALEESRGNGAEADRRGAELQEERRKRSRLERTVQEAAFALNQALTVKPHKSVLQSVQRQRGPSLTLIN</sequence>
<evidence type="ECO:0000256" key="7">
    <source>
        <dbReference type="SAM" id="Coils"/>
    </source>
</evidence>
<evidence type="ECO:0000256" key="3">
    <source>
        <dbReference type="ARBA" id="ARBA00014087"/>
    </source>
</evidence>
<evidence type="ECO:0000313" key="10">
    <source>
        <dbReference type="Proteomes" id="UP000472263"/>
    </source>
</evidence>